<evidence type="ECO:0000256" key="2">
    <source>
        <dbReference type="ARBA" id="ARBA00022723"/>
    </source>
</evidence>
<name>A0A328PJW2_9EURY</name>
<evidence type="ECO:0000259" key="5">
    <source>
        <dbReference type="Pfam" id="PF24827"/>
    </source>
</evidence>
<keyword evidence="3" id="KW-0378">Hydrolase</keyword>
<dbReference type="EMBL" id="QLOE01000002">
    <property type="protein sequence ID" value="RAO79624.1"/>
    <property type="molecule type" value="Genomic_DNA"/>
</dbReference>
<organism evidence="6 7">
    <name type="scientific">Methanothermobacter tenebrarum</name>
    <dbReference type="NCBI Taxonomy" id="680118"/>
    <lineage>
        <taxon>Archaea</taxon>
        <taxon>Methanobacteriati</taxon>
        <taxon>Methanobacteriota</taxon>
        <taxon>Methanomada group</taxon>
        <taxon>Methanobacteria</taxon>
        <taxon>Methanobacteriales</taxon>
        <taxon>Methanobacteriaceae</taxon>
        <taxon>Methanothermobacter</taxon>
    </lineage>
</organism>
<evidence type="ECO:0000256" key="3">
    <source>
        <dbReference type="ARBA" id="ARBA00022801"/>
    </source>
</evidence>
<dbReference type="Proteomes" id="UP000249782">
    <property type="component" value="Unassembled WGS sequence"/>
</dbReference>
<evidence type="ECO:0000256" key="1">
    <source>
        <dbReference type="ARBA" id="ARBA00001947"/>
    </source>
</evidence>
<dbReference type="AlphaFoldDB" id="A0A328PJW2"/>
<keyword evidence="4" id="KW-0862">Zinc</keyword>
<dbReference type="GO" id="GO:0046872">
    <property type="term" value="F:metal ion binding"/>
    <property type="evidence" value="ECO:0007669"/>
    <property type="project" value="UniProtKB-KW"/>
</dbReference>
<reference evidence="6 7" key="1">
    <citation type="submission" date="2018-06" db="EMBL/GenBank/DDBJ databases">
        <title>Draft genome sequence of hyperthermophilic methanogen Methanothermobacter tenebrarum sp. MCM-B 1447.</title>
        <authorList>
            <person name="Pore S.D."/>
            <person name="Dagar S."/>
            <person name="Dhakephalkar P.K."/>
        </authorList>
    </citation>
    <scope>NUCLEOTIDE SEQUENCE [LARGE SCALE GENOMIC DNA]</scope>
    <source>
        <strain evidence="6 7">MCM B 1447</strain>
    </source>
</reference>
<dbReference type="InterPro" id="IPR055438">
    <property type="entry name" value="AstE_AspA_cat"/>
</dbReference>
<evidence type="ECO:0000313" key="6">
    <source>
        <dbReference type="EMBL" id="RAO79624.1"/>
    </source>
</evidence>
<dbReference type="SUPFAM" id="SSF53187">
    <property type="entry name" value="Zn-dependent exopeptidases"/>
    <property type="match status" value="1"/>
</dbReference>
<dbReference type="GO" id="GO:0016788">
    <property type="term" value="F:hydrolase activity, acting on ester bonds"/>
    <property type="evidence" value="ECO:0007669"/>
    <property type="project" value="InterPro"/>
</dbReference>
<dbReference type="Gene3D" id="3.40.630.10">
    <property type="entry name" value="Zn peptidases"/>
    <property type="match status" value="1"/>
</dbReference>
<comment type="caution">
    <text evidence="6">The sequence shown here is derived from an EMBL/GenBank/DDBJ whole genome shotgun (WGS) entry which is preliminary data.</text>
</comment>
<protein>
    <submittedName>
        <fullName evidence="6">Deacylase</fullName>
    </submittedName>
</protein>
<proteinExistence type="predicted"/>
<evidence type="ECO:0000256" key="4">
    <source>
        <dbReference type="ARBA" id="ARBA00022833"/>
    </source>
</evidence>
<evidence type="ECO:0000313" key="7">
    <source>
        <dbReference type="Proteomes" id="UP000249782"/>
    </source>
</evidence>
<gene>
    <name evidence="6" type="ORF">DPC56_02290</name>
</gene>
<feature type="domain" description="Succinylglutamate desuccinylase/Aspartoacylase catalytic" evidence="5">
    <location>
        <begin position="56"/>
        <end position="213"/>
    </location>
</feature>
<accession>A0A328PJW2</accession>
<keyword evidence="2" id="KW-0479">Metal-binding</keyword>
<comment type="cofactor">
    <cofactor evidence="1">
        <name>Zn(2+)</name>
        <dbReference type="ChEBI" id="CHEBI:29105"/>
    </cofactor>
</comment>
<dbReference type="Pfam" id="PF24827">
    <property type="entry name" value="AstE_AspA_cat"/>
    <property type="match status" value="1"/>
</dbReference>
<dbReference type="OrthoDB" id="69383at2157"/>
<keyword evidence="7" id="KW-1185">Reference proteome</keyword>
<sequence length="241" mass="26401">MVLDPLDIKIIYRGSGGHLEKNVIMGEYLRVNPSFKGLFEYSRRGTPFVALGEGRPRVMITAGVHGNEIPPQLATLELIKSLAPLDITGTVYIIPFAAPWSTMNNTRWFKGVDLNRSSHAPGSVTNTIFKVAVDLNVDALGDFHSTAPRSNPGRESVFCSKKPCRRSYLIAKYISRMGSSDVIVYENAASHYKGALEDECNLAGVGAVTCEVVSKNGSLTLGSLERSLLQMKAFLKYFNII</sequence>